<protein>
    <recommendedName>
        <fullName evidence="1">UPF0246 protein JIN83_05535</fullName>
    </recommendedName>
</protein>
<dbReference type="AlphaFoldDB" id="A0AAE2SCI7"/>
<dbReference type="Pfam" id="PF03883">
    <property type="entry name" value="H2O2_YaaD"/>
    <property type="match status" value="1"/>
</dbReference>
<comment type="similarity">
    <text evidence="1">Belongs to the UPF0246 family.</text>
</comment>
<name>A0AAE2SCI7_9BACT</name>
<accession>A0AAE2SCI7</accession>
<dbReference type="InterPro" id="IPR005583">
    <property type="entry name" value="YaaA"/>
</dbReference>
<dbReference type="PANTHER" id="PTHR30283:SF4">
    <property type="entry name" value="PEROXIDE STRESS RESISTANCE PROTEIN YAAA"/>
    <property type="match status" value="1"/>
</dbReference>
<dbReference type="GO" id="GO:0005829">
    <property type="term" value="C:cytosol"/>
    <property type="evidence" value="ECO:0007669"/>
    <property type="project" value="TreeGrafter"/>
</dbReference>
<dbReference type="PANTHER" id="PTHR30283">
    <property type="entry name" value="PEROXIDE STRESS RESPONSE PROTEIN YAAA"/>
    <property type="match status" value="1"/>
</dbReference>
<evidence type="ECO:0000256" key="1">
    <source>
        <dbReference type="HAMAP-Rule" id="MF_00652"/>
    </source>
</evidence>
<organism evidence="2 3">
    <name type="scientific">Oceaniferula flava</name>
    <dbReference type="NCBI Taxonomy" id="2800421"/>
    <lineage>
        <taxon>Bacteria</taxon>
        <taxon>Pseudomonadati</taxon>
        <taxon>Verrucomicrobiota</taxon>
        <taxon>Verrucomicrobiia</taxon>
        <taxon>Verrucomicrobiales</taxon>
        <taxon>Verrucomicrobiaceae</taxon>
        <taxon>Oceaniferula</taxon>
    </lineage>
</organism>
<dbReference type="EMBL" id="JAENIG010000003">
    <property type="protein sequence ID" value="MBK1854409.1"/>
    <property type="molecule type" value="Genomic_DNA"/>
</dbReference>
<reference evidence="2" key="1">
    <citation type="submission" date="2021-01" db="EMBL/GenBank/DDBJ databases">
        <title>Modified the classification status of verrucomicrobia.</title>
        <authorList>
            <person name="Feng X."/>
        </authorList>
    </citation>
    <scope>NUCLEOTIDE SEQUENCE</scope>
    <source>
        <strain evidence="2">5K15</strain>
    </source>
</reference>
<comment type="caution">
    <text evidence="2">The sequence shown here is derived from an EMBL/GenBank/DDBJ whole genome shotgun (WGS) entry which is preliminary data.</text>
</comment>
<sequence length="256" mass="29097">MIYLLSPAKTLDYESEVPSLRATKPRFLDDSAELAAIMKKMKPADLEKLMGISSKLADLTAQRFDDWRTDFSKPEAREAILAFKGDVYQGLAVEDWGKEDFARAQKSIRILSGLYGILRPLDLMLPYRLEMGKKVTTDRGTNLYHFWGSQLTESLNKELKGDQDAVINLASNEYFSAIKPKELKAPVITPVFKDWKNDKYKVISFYAKKARGEMAAWAVRNEIEKPAALKKFKGSGYAYDPSLSDDSNWVFTRKEA</sequence>
<dbReference type="HAMAP" id="MF_00652">
    <property type="entry name" value="UPF0246"/>
    <property type="match status" value="1"/>
</dbReference>
<gene>
    <name evidence="2" type="primary">yaaA</name>
    <name evidence="2" type="ORF">JIN83_05535</name>
</gene>
<dbReference type="RefSeq" id="WP_309489016.1">
    <property type="nucleotide sequence ID" value="NZ_JAENIG010000003.1"/>
</dbReference>
<evidence type="ECO:0000313" key="2">
    <source>
        <dbReference type="EMBL" id="MBK1854409.1"/>
    </source>
</evidence>
<dbReference type="NCBIfam" id="NF002542">
    <property type="entry name" value="PRK02101.1-3"/>
    <property type="match status" value="1"/>
</dbReference>
<evidence type="ECO:0000313" key="3">
    <source>
        <dbReference type="Proteomes" id="UP000634206"/>
    </source>
</evidence>
<dbReference type="GO" id="GO:0033194">
    <property type="term" value="P:response to hydroperoxide"/>
    <property type="evidence" value="ECO:0007669"/>
    <property type="project" value="TreeGrafter"/>
</dbReference>
<dbReference type="Proteomes" id="UP000634206">
    <property type="component" value="Unassembled WGS sequence"/>
</dbReference>
<proteinExistence type="inferred from homology"/>
<keyword evidence="3" id="KW-1185">Reference proteome</keyword>